<evidence type="ECO:0000256" key="1">
    <source>
        <dbReference type="SAM" id="MobiDB-lite"/>
    </source>
</evidence>
<keyword evidence="3" id="KW-1185">Reference proteome</keyword>
<sequence>MTARITATMWEAKANPGSGDALVDWVYATALPSLEGTSGLERVEVFRSADSRVVVISLWTGEPSGLPDPPRDLVARPPHEWDFEQVQR</sequence>
<accession>A0ABV3DI85</accession>
<organism evidence="2 3">
    <name type="scientific">Streptodolium elevatio</name>
    <dbReference type="NCBI Taxonomy" id="3157996"/>
    <lineage>
        <taxon>Bacteria</taxon>
        <taxon>Bacillati</taxon>
        <taxon>Actinomycetota</taxon>
        <taxon>Actinomycetes</taxon>
        <taxon>Kitasatosporales</taxon>
        <taxon>Streptomycetaceae</taxon>
        <taxon>Streptodolium</taxon>
    </lineage>
</organism>
<dbReference type="RefSeq" id="WP_358355209.1">
    <property type="nucleotide sequence ID" value="NZ_JBEZFP010000043.1"/>
</dbReference>
<reference evidence="2 3" key="1">
    <citation type="submission" date="2024-06" db="EMBL/GenBank/DDBJ databases">
        <title>The Natural Products Discovery Center: Release of the First 8490 Sequenced Strains for Exploring Actinobacteria Biosynthetic Diversity.</title>
        <authorList>
            <person name="Kalkreuter E."/>
            <person name="Kautsar S.A."/>
            <person name="Yang D."/>
            <person name="Bader C.D."/>
            <person name="Teijaro C.N."/>
            <person name="Fluegel L."/>
            <person name="Davis C.M."/>
            <person name="Simpson J.R."/>
            <person name="Lauterbach L."/>
            <person name="Steele A.D."/>
            <person name="Gui C."/>
            <person name="Meng S."/>
            <person name="Li G."/>
            <person name="Viehrig K."/>
            <person name="Ye F."/>
            <person name="Su P."/>
            <person name="Kiefer A.F."/>
            <person name="Nichols A."/>
            <person name="Cepeda A.J."/>
            <person name="Yan W."/>
            <person name="Fan B."/>
            <person name="Jiang Y."/>
            <person name="Adhikari A."/>
            <person name="Zheng C.-J."/>
            <person name="Schuster L."/>
            <person name="Cowan T.M."/>
            <person name="Smanski M.J."/>
            <person name="Chevrette M.G."/>
            <person name="De Carvalho L.P.S."/>
            <person name="Shen B."/>
        </authorList>
    </citation>
    <scope>NUCLEOTIDE SEQUENCE [LARGE SCALE GENOMIC DNA]</scope>
    <source>
        <strain evidence="2 3">NPDC048946</strain>
    </source>
</reference>
<evidence type="ECO:0000313" key="3">
    <source>
        <dbReference type="Proteomes" id="UP001551482"/>
    </source>
</evidence>
<dbReference type="Proteomes" id="UP001551482">
    <property type="component" value="Unassembled WGS sequence"/>
</dbReference>
<evidence type="ECO:0000313" key="2">
    <source>
        <dbReference type="EMBL" id="MEU8135455.1"/>
    </source>
</evidence>
<protein>
    <recommendedName>
        <fullName evidence="4">ABM domain-containing protein</fullName>
    </recommendedName>
</protein>
<proteinExistence type="predicted"/>
<comment type="caution">
    <text evidence="2">The sequence shown here is derived from an EMBL/GenBank/DDBJ whole genome shotgun (WGS) entry which is preliminary data.</text>
</comment>
<dbReference type="EMBL" id="JBEZFP010000043">
    <property type="protein sequence ID" value="MEU8135455.1"/>
    <property type="molecule type" value="Genomic_DNA"/>
</dbReference>
<feature type="compositionally biased region" description="Basic and acidic residues" evidence="1">
    <location>
        <begin position="69"/>
        <end position="88"/>
    </location>
</feature>
<name>A0ABV3DI85_9ACTN</name>
<evidence type="ECO:0008006" key="4">
    <source>
        <dbReference type="Google" id="ProtNLM"/>
    </source>
</evidence>
<feature type="region of interest" description="Disordered" evidence="1">
    <location>
        <begin position="66"/>
        <end position="88"/>
    </location>
</feature>
<gene>
    <name evidence="2" type="ORF">AB0C36_18275</name>
</gene>